<reference evidence="8 9" key="1">
    <citation type="journal article" date="2018" name="Nat. Genet.">
        <title>Extensive intraspecific gene order and gene structural variations between Mo17 and other maize genomes.</title>
        <authorList>
            <person name="Sun S."/>
            <person name="Zhou Y."/>
            <person name="Chen J."/>
            <person name="Shi J."/>
            <person name="Zhao H."/>
            <person name="Zhao H."/>
            <person name="Song W."/>
            <person name="Zhang M."/>
            <person name="Cui Y."/>
            <person name="Dong X."/>
            <person name="Liu H."/>
            <person name="Ma X."/>
            <person name="Jiao Y."/>
            <person name="Wang B."/>
            <person name="Wei X."/>
            <person name="Stein J.C."/>
            <person name="Glaubitz J.C."/>
            <person name="Lu F."/>
            <person name="Yu G."/>
            <person name="Liang C."/>
            <person name="Fengler K."/>
            <person name="Li B."/>
            <person name="Rafalski A."/>
            <person name="Schnable P.S."/>
            <person name="Ware D.H."/>
            <person name="Buckler E.S."/>
            <person name="Lai J."/>
        </authorList>
    </citation>
    <scope>NUCLEOTIDE SEQUENCE [LARGE SCALE GENOMIC DNA]</scope>
    <source>
        <strain evidence="9">cv. Missouri 17</strain>
        <tissue evidence="8">Seedling</tissue>
    </source>
</reference>
<evidence type="ECO:0000256" key="6">
    <source>
        <dbReference type="SAM" id="Phobius"/>
    </source>
</evidence>
<dbReference type="GO" id="GO:0006631">
    <property type="term" value="P:fatty acid metabolic process"/>
    <property type="evidence" value="ECO:0007669"/>
    <property type="project" value="UniProtKB-UniPathway"/>
</dbReference>
<dbReference type="InterPro" id="IPR019547">
    <property type="entry name" value="Lipid_desat"/>
</dbReference>
<protein>
    <submittedName>
        <fullName evidence="8">Fatty acid desaturase 4, chloroplastic</fullName>
    </submittedName>
</protein>
<evidence type="ECO:0000256" key="4">
    <source>
        <dbReference type="ARBA" id="ARBA00022989"/>
    </source>
</evidence>
<organism evidence="8 9">
    <name type="scientific">Zea mays</name>
    <name type="common">Maize</name>
    <dbReference type="NCBI Taxonomy" id="4577"/>
    <lineage>
        <taxon>Eukaryota</taxon>
        <taxon>Viridiplantae</taxon>
        <taxon>Streptophyta</taxon>
        <taxon>Embryophyta</taxon>
        <taxon>Tracheophyta</taxon>
        <taxon>Spermatophyta</taxon>
        <taxon>Magnoliopsida</taxon>
        <taxon>Liliopsida</taxon>
        <taxon>Poales</taxon>
        <taxon>Poaceae</taxon>
        <taxon>PACMAD clade</taxon>
        <taxon>Panicoideae</taxon>
        <taxon>Andropogonodae</taxon>
        <taxon>Andropogoneae</taxon>
        <taxon>Tripsacinae</taxon>
        <taxon>Zea</taxon>
    </lineage>
</organism>
<dbReference type="Proteomes" id="UP000251960">
    <property type="component" value="Chromosome 10"/>
</dbReference>
<feature type="transmembrane region" description="Helical" evidence="6">
    <location>
        <begin position="23"/>
        <end position="44"/>
    </location>
</feature>
<accession>A0A3L6G6P2</accession>
<feature type="transmembrane region" description="Helical" evidence="6">
    <location>
        <begin position="117"/>
        <end position="137"/>
    </location>
</feature>
<evidence type="ECO:0000256" key="5">
    <source>
        <dbReference type="ARBA" id="ARBA00023136"/>
    </source>
</evidence>
<name>A0A3L6G6P2_MAIZE</name>
<dbReference type="GO" id="GO:0016020">
    <property type="term" value="C:membrane"/>
    <property type="evidence" value="ECO:0007669"/>
    <property type="project" value="UniProtKB-SubCell"/>
</dbReference>
<dbReference type="PANTHER" id="PTHR48231">
    <property type="entry name" value="TMEM189_B_DMAIN DOMAIN-CONTAINING PROTEIN"/>
    <property type="match status" value="1"/>
</dbReference>
<feature type="domain" description="Lipid desaturase" evidence="7">
    <location>
        <begin position="64"/>
        <end position="239"/>
    </location>
</feature>
<dbReference type="EMBL" id="NCVQ01000002">
    <property type="protein sequence ID" value="PWZ43908.1"/>
    <property type="molecule type" value="Genomic_DNA"/>
</dbReference>
<proteinExistence type="inferred from homology"/>
<dbReference type="OMA" id="KFVWTCY"/>
<evidence type="ECO:0000313" key="8">
    <source>
        <dbReference type="EMBL" id="PWZ43908.1"/>
    </source>
</evidence>
<dbReference type="Pfam" id="PF10520">
    <property type="entry name" value="Lipid_desat"/>
    <property type="match status" value="1"/>
</dbReference>
<evidence type="ECO:0000256" key="3">
    <source>
        <dbReference type="ARBA" id="ARBA00022692"/>
    </source>
</evidence>
<comment type="similarity">
    <text evidence="2">Belongs to the fatty acid desaturase CarF family.</text>
</comment>
<sequence>MSATPSGDVPDELRVRSTWLQRAWTLAGTAAILMSFFTTARLVAASSTVVTDSLAVALAVWAAYSVADLTTGVYHWFIDNYGDAGTPVFGAQIVAFHDHHVHPTAITRLEPCNSLHVIAGTVAVALPAVDAALLYFAGGSSPAAAHAFACTFAVCVMLSVQFHAWAHERPSRLPPGVEALQAAGVLVSRSQHAGHHRPPYNSNYCTVSGMWNWALDGYKVFLAVEKVIYLATGAPPRSWRMKMTEHGV</sequence>
<dbReference type="UniPathway" id="UPA00199"/>
<keyword evidence="3 6" id="KW-0812">Transmembrane</keyword>
<comment type="caution">
    <text evidence="8">The sequence shown here is derived from an EMBL/GenBank/DDBJ whole genome shotgun (WGS) entry which is preliminary data.</text>
</comment>
<evidence type="ECO:0000256" key="1">
    <source>
        <dbReference type="ARBA" id="ARBA00004141"/>
    </source>
</evidence>
<feature type="transmembrane region" description="Helical" evidence="6">
    <location>
        <begin position="143"/>
        <end position="165"/>
    </location>
</feature>
<keyword evidence="4 6" id="KW-1133">Transmembrane helix</keyword>
<gene>
    <name evidence="8" type="primary">FAD4_0</name>
    <name evidence="8" type="ORF">Zm00014a_042750</name>
</gene>
<comment type="subcellular location">
    <subcellularLocation>
        <location evidence="1">Membrane</location>
        <topology evidence="1">Multi-pass membrane protein</topology>
    </subcellularLocation>
</comment>
<dbReference type="PANTHER" id="PTHR48231:SF1">
    <property type="entry name" value="OS08G0187900 PROTEIN"/>
    <property type="match status" value="1"/>
</dbReference>
<dbReference type="AlphaFoldDB" id="A0A3L6G6P2"/>
<evidence type="ECO:0000259" key="7">
    <source>
        <dbReference type="Pfam" id="PF10520"/>
    </source>
</evidence>
<dbReference type="ExpressionAtlas" id="A0A3L6G6P2">
    <property type="expression patterns" value="baseline and differential"/>
</dbReference>
<evidence type="ECO:0000256" key="2">
    <source>
        <dbReference type="ARBA" id="ARBA00007620"/>
    </source>
</evidence>
<evidence type="ECO:0000313" key="9">
    <source>
        <dbReference type="Proteomes" id="UP000251960"/>
    </source>
</evidence>
<keyword evidence="5 6" id="KW-0472">Membrane</keyword>